<keyword evidence="6" id="KW-0326">Glycosidase</keyword>
<dbReference type="PRINTS" id="PR00741">
    <property type="entry name" value="GLHYDRLASE29"/>
</dbReference>
<evidence type="ECO:0000313" key="9">
    <source>
        <dbReference type="EMBL" id="MCY1721521.1"/>
    </source>
</evidence>
<dbReference type="RefSeq" id="WP_343333850.1">
    <property type="nucleotide sequence ID" value="NZ_JAPOHD010000027.1"/>
</dbReference>
<evidence type="ECO:0000256" key="3">
    <source>
        <dbReference type="ARBA" id="ARBA00012662"/>
    </source>
</evidence>
<dbReference type="Proteomes" id="UP001145087">
    <property type="component" value="Unassembled WGS sequence"/>
</dbReference>
<evidence type="ECO:0000256" key="6">
    <source>
        <dbReference type="ARBA" id="ARBA00023295"/>
    </source>
</evidence>
<dbReference type="GO" id="GO:0004560">
    <property type="term" value="F:alpha-L-fucosidase activity"/>
    <property type="evidence" value="ECO:0007669"/>
    <property type="project" value="InterPro"/>
</dbReference>
<dbReference type="InterPro" id="IPR013780">
    <property type="entry name" value="Glyco_hydro_b"/>
</dbReference>
<evidence type="ECO:0000313" key="10">
    <source>
        <dbReference type="Proteomes" id="UP001145087"/>
    </source>
</evidence>
<dbReference type="EMBL" id="JAPOHD010000027">
    <property type="protein sequence ID" value="MCY1721521.1"/>
    <property type="molecule type" value="Genomic_DNA"/>
</dbReference>
<gene>
    <name evidence="9" type="ORF">OU798_14290</name>
</gene>
<evidence type="ECO:0000256" key="5">
    <source>
        <dbReference type="ARBA" id="ARBA00022801"/>
    </source>
</evidence>
<dbReference type="PANTHER" id="PTHR10030:SF37">
    <property type="entry name" value="ALPHA-L-FUCOSIDASE-RELATED"/>
    <property type="match status" value="1"/>
</dbReference>
<dbReference type="Pfam" id="PF01120">
    <property type="entry name" value="Alpha_L_fucos"/>
    <property type="match status" value="1"/>
</dbReference>
<reference evidence="9" key="1">
    <citation type="submission" date="2022-11" db="EMBL/GenBank/DDBJ databases">
        <title>Marilongibacter aestuarii gen. nov., sp. nov., isolated from tidal flat sediment.</title>
        <authorList>
            <person name="Jiayan W."/>
        </authorList>
    </citation>
    <scope>NUCLEOTIDE SEQUENCE</scope>
    <source>
        <strain evidence="9">Z1-6</strain>
    </source>
</reference>
<organism evidence="9 10">
    <name type="scientific">Draconibacterium aestuarii</name>
    <dbReference type="NCBI Taxonomy" id="2998507"/>
    <lineage>
        <taxon>Bacteria</taxon>
        <taxon>Pseudomonadati</taxon>
        <taxon>Bacteroidota</taxon>
        <taxon>Bacteroidia</taxon>
        <taxon>Marinilabiliales</taxon>
        <taxon>Prolixibacteraceae</taxon>
        <taxon>Draconibacterium</taxon>
    </lineage>
</organism>
<feature type="domain" description="Glycoside hydrolase family 29 N-terminal" evidence="7">
    <location>
        <begin position="16"/>
        <end position="349"/>
    </location>
</feature>
<dbReference type="InterPro" id="IPR000933">
    <property type="entry name" value="Glyco_hydro_29"/>
</dbReference>
<dbReference type="InterPro" id="IPR016286">
    <property type="entry name" value="FUC_metazoa-typ"/>
</dbReference>
<keyword evidence="5" id="KW-0378">Hydrolase</keyword>
<dbReference type="GO" id="GO:0005764">
    <property type="term" value="C:lysosome"/>
    <property type="evidence" value="ECO:0007669"/>
    <property type="project" value="TreeGrafter"/>
</dbReference>
<accession>A0A9X3F6K4</accession>
<name>A0A9X3F6K4_9BACT</name>
<dbReference type="Pfam" id="PF16871">
    <property type="entry name" value="DUF5077"/>
    <property type="match status" value="1"/>
</dbReference>
<evidence type="ECO:0000259" key="7">
    <source>
        <dbReference type="Pfam" id="PF01120"/>
    </source>
</evidence>
<dbReference type="PANTHER" id="PTHR10030">
    <property type="entry name" value="ALPHA-L-FUCOSIDASE"/>
    <property type="match status" value="1"/>
</dbReference>
<proteinExistence type="inferred from homology"/>
<dbReference type="Gene3D" id="3.20.20.80">
    <property type="entry name" value="Glycosidases"/>
    <property type="match status" value="1"/>
</dbReference>
<comment type="caution">
    <text evidence="9">The sequence shown here is derived from an EMBL/GenBank/DDBJ whole genome shotgun (WGS) entry which is preliminary data.</text>
</comment>
<comment type="similarity">
    <text evidence="2">Belongs to the glycosyl hydrolase 29 family.</text>
</comment>
<evidence type="ECO:0000256" key="4">
    <source>
        <dbReference type="ARBA" id="ARBA00022729"/>
    </source>
</evidence>
<evidence type="ECO:0000259" key="8">
    <source>
        <dbReference type="Pfam" id="PF16871"/>
    </source>
</evidence>
<dbReference type="AlphaFoldDB" id="A0A9X3F6K4"/>
<dbReference type="GO" id="GO:0016139">
    <property type="term" value="P:glycoside catabolic process"/>
    <property type="evidence" value="ECO:0007669"/>
    <property type="project" value="TreeGrafter"/>
</dbReference>
<dbReference type="InterPro" id="IPR057739">
    <property type="entry name" value="Glyco_hydro_29_N"/>
</dbReference>
<protein>
    <recommendedName>
        <fullName evidence="3">alpha-L-fucosidase</fullName>
        <ecNumber evidence="3">3.2.1.51</ecNumber>
    </recommendedName>
</protein>
<dbReference type="InterPro" id="IPR017853">
    <property type="entry name" value="GH"/>
</dbReference>
<dbReference type="EC" id="3.2.1.51" evidence="3"/>
<keyword evidence="4" id="KW-0732">Signal</keyword>
<feature type="domain" description="DUF5077" evidence="8">
    <location>
        <begin position="485"/>
        <end position="571"/>
    </location>
</feature>
<evidence type="ECO:0000256" key="1">
    <source>
        <dbReference type="ARBA" id="ARBA00004071"/>
    </source>
</evidence>
<keyword evidence="10" id="KW-1185">Reference proteome</keyword>
<comment type="function">
    <text evidence="1">Alpha-L-fucosidase is responsible for hydrolyzing the alpha-1,6-linked fucose joined to the reducing-end N-acetylglucosamine of the carbohydrate moieties of glycoproteins.</text>
</comment>
<dbReference type="SUPFAM" id="SSF51445">
    <property type="entry name" value="(Trans)glycosidases"/>
    <property type="match status" value="1"/>
</dbReference>
<dbReference type="Gene3D" id="2.60.120.260">
    <property type="entry name" value="Galactose-binding domain-like"/>
    <property type="match status" value="1"/>
</dbReference>
<dbReference type="Gene3D" id="2.60.40.1180">
    <property type="entry name" value="Golgi alpha-mannosidase II"/>
    <property type="match status" value="1"/>
</dbReference>
<dbReference type="PROSITE" id="PS51257">
    <property type="entry name" value="PROKAR_LIPOPROTEIN"/>
    <property type="match status" value="1"/>
</dbReference>
<dbReference type="GO" id="GO:0006004">
    <property type="term" value="P:fucose metabolic process"/>
    <property type="evidence" value="ECO:0007669"/>
    <property type="project" value="InterPro"/>
</dbReference>
<dbReference type="SMART" id="SM00812">
    <property type="entry name" value="Alpha_L_fucos"/>
    <property type="match status" value="1"/>
</dbReference>
<evidence type="ECO:0000256" key="2">
    <source>
        <dbReference type="ARBA" id="ARBA00007951"/>
    </source>
</evidence>
<dbReference type="InterPro" id="IPR031712">
    <property type="entry name" value="DUF5077"/>
</dbReference>
<sequence length="585" mass="66811">MNRLLLIFGIAILLFSCSPKQDKPEVKDEATLQHDQKMEWWREARFGMFIHWGLYAEPAGEWKGERIPGISEWIMARAGIPVKEYEKLAENFNPEKYDAEAWVKLAKFAGMKYIVITSKHHDGFAMFHSKASKYNIVDATPFDRDPLKELADECKKQGIRLGFYYSQAQDWHEPGGTYFNIEEGKPHWDKDMVREPLMNYINGKAVPQVKEILENYGGLDILWWDTPRGMTEEAALALQDVADNYPDLITNNRLYRPWPGDFSTPEQHVPPTGLDYDWEVCMTMNTSWGYQWYDENWKSAEDLIKMLVDIASKGGNLLLNVGPTAGGEFPKPSIERLKQMGVWMQKNGESIYGTSASPFFKLPWGRCTTKEVKGNTNLYLHVFDWPKDGLLTVPGLKARINDIYLLSNPKQHFAWKFEGDDLHIHAPSVIFDEINTVVVVKTKGKVEVTSNKPTLKEGSILLPADFADIHNPGYGEHAVLKGSGTESMIQNWVDGRARLEWMFDNAEAGTYSVEALVRVTNTASLSVKCSDQEFEKTFEPSGDRFEIVTLGKLELTETGDQIISLTPNRKNWNEVELMYLELIRK</sequence>